<evidence type="ECO:0000256" key="2">
    <source>
        <dbReference type="ARBA" id="ARBA00007163"/>
    </source>
</evidence>
<organism evidence="9 10">
    <name type="scientific">Limulus polyphemus</name>
    <name type="common">Atlantic horseshoe crab</name>
    <dbReference type="NCBI Taxonomy" id="6850"/>
    <lineage>
        <taxon>Eukaryota</taxon>
        <taxon>Metazoa</taxon>
        <taxon>Ecdysozoa</taxon>
        <taxon>Arthropoda</taxon>
        <taxon>Chelicerata</taxon>
        <taxon>Merostomata</taxon>
        <taxon>Xiphosura</taxon>
        <taxon>Limulidae</taxon>
        <taxon>Limulus</taxon>
    </lineage>
</organism>
<dbReference type="SMART" id="SM00338">
    <property type="entry name" value="BRLZ"/>
    <property type="match status" value="1"/>
</dbReference>
<keyword evidence="4" id="KW-0238">DNA-binding</keyword>
<name>A0ABM1TJ27_LIMPO</name>
<keyword evidence="6" id="KW-0539">Nucleus</keyword>
<dbReference type="PANTHER" id="PTHR13044:SF14">
    <property type="entry name" value="CRYPTOCEPHAL, ISOFORM A"/>
    <property type="match status" value="1"/>
</dbReference>
<evidence type="ECO:0000256" key="4">
    <source>
        <dbReference type="ARBA" id="ARBA00023125"/>
    </source>
</evidence>
<comment type="subcellular location">
    <subcellularLocation>
        <location evidence="1">Nucleus</location>
    </subcellularLocation>
</comment>
<evidence type="ECO:0000256" key="7">
    <source>
        <dbReference type="SAM" id="Coils"/>
    </source>
</evidence>
<evidence type="ECO:0000259" key="8">
    <source>
        <dbReference type="PROSITE" id="PS50217"/>
    </source>
</evidence>
<protein>
    <submittedName>
        <fullName evidence="10">Cyclic AMP-dependent transcription factor ATF-4-like isoform X1</fullName>
    </submittedName>
</protein>
<dbReference type="PROSITE" id="PS50217">
    <property type="entry name" value="BZIP"/>
    <property type="match status" value="1"/>
</dbReference>
<evidence type="ECO:0000313" key="9">
    <source>
        <dbReference type="Proteomes" id="UP000694941"/>
    </source>
</evidence>
<dbReference type="SUPFAM" id="SSF57959">
    <property type="entry name" value="Leucine zipper domain"/>
    <property type="match status" value="1"/>
</dbReference>
<dbReference type="GeneID" id="111088904"/>
<evidence type="ECO:0000256" key="5">
    <source>
        <dbReference type="ARBA" id="ARBA00023163"/>
    </source>
</evidence>
<sequence>MLHKEIYSPGFNLEVLLAEALNPKSLKTGQIQPGNGSENATTHMENNTAYGGLQSPCWMNADLDLSVLEDLEIPMLLSTPDPTTVYPGASDMNIQPTQDFSCIKPTIDEFGLLEETPPDSLDGQVSEIYQKKLFTQEPYHLDTYGNFITLPSSASSSPWNSSSLCSSGTSSPSPSDIQPNILSISQFSYNHGPKPNANEILKAILPQETYNYEEYNLNVSDSSQLLGCIQNPSINTGSFFGCPGINVSGGNIYPGTNTSSSVVNFNPPSITQRRRAKNKHKQREEINKTTLNDSVNKYRKKLQNKEAAVRYRIKKREEAQWMQDEENVLIRKNIVLKDKVQKLENEISYLKSLTKEIVRVKGVLLEPRDHPSCS</sequence>
<evidence type="ECO:0000313" key="10">
    <source>
        <dbReference type="RefSeq" id="XP_022255883.1"/>
    </source>
</evidence>
<dbReference type="Pfam" id="PF00170">
    <property type="entry name" value="bZIP_1"/>
    <property type="match status" value="1"/>
</dbReference>
<comment type="similarity">
    <text evidence="2">Belongs to the bZIP family.</text>
</comment>
<evidence type="ECO:0000256" key="3">
    <source>
        <dbReference type="ARBA" id="ARBA00023015"/>
    </source>
</evidence>
<keyword evidence="7" id="KW-0175">Coiled coil</keyword>
<feature type="coiled-coil region" evidence="7">
    <location>
        <begin position="288"/>
        <end position="346"/>
    </location>
</feature>
<proteinExistence type="inferred from homology"/>
<reference evidence="10" key="1">
    <citation type="submission" date="2025-08" db="UniProtKB">
        <authorList>
            <consortium name="RefSeq"/>
        </authorList>
    </citation>
    <scope>IDENTIFICATION</scope>
    <source>
        <tissue evidence="10">Muscle</tissue>
    </source>
</reference>
<gene>
    <name evidence="10" type="primary">LOC111088904</name>
</gene>
<dbReference type="RefSeq" id="XP_022255883.1">
    <property type="nucleotide sequence ID" value="XM_022400175.1"/>
</dbReference>
<evidence type="ECO:0000256" key="6">
    <source>
        <dbReference type="ARBA" id="ARBA00023242"/>
    </source>
</evidence>
<feature type="domain" description="BZIP" evidence="8">
    <location>
        <begin position="294"/>
        <end position="357"/>
    </location>
</feature>
<dbReference type="InterPro" id="IPR046347">
    <property type="entry name" value="bZIP_sf"/>
</dbReference>
<keyword evidence="3" id="KW-0805">Transcription regulation</keyword>
<keyword evidence="9" id="KW-1185">Reference proteome</keyword>
<keyword evidence="5" id="KW-0804">Transcription</keyword>
<dbReference type="Proteomes" id="UP000694941">
    <property type="component" value="Unplaced"/>
</dbReference>
<dbReference type="PROSITE" id="PS00036">
    <property type="entry name" value="BZIP_BASIC"/>
    <property type="match status" value="1"/>
</dbReference>
<dbReference type="InterPro" id="IPR004827">
    <property type="entry name" value="bZIP"/>
</dbReference>
<dbReference type="CDD" id="cd14692">
    <property type="entry name" value="bZIP_ATF4"/>
    <property type="match status" value="1"/>
</dbReference>
<dbReference type="Gene3D" id="1.20.5.170">
    <property type="match status" value="1"/>
</dbReference>
<dbReference type="PANTHER" id="PTHR13044">
    <property type="entry name" value="ACTIVATING TRANSCRIPTION FACTOR ATF 4/5"/>
    <property type="match status" value="1"/>
</dbReference>
<evidence type="ECO:0000256" key="1">
    <source>
        <dbReference type="ARBA" id="ARBA00004123"/>
    </source>
</evidence>
<accession>A0ABM1TJ27</accession>